<protein>
    <submittedName>
        <fullName evidence="3">Uncharacterized protein DUF4446</fullName>
    </submittedName>
</protein>
<evidence type="ECO:0000256" key="2">
    <source>
        <dbReference type="SAM" id="Phobius"/>
    </source>
</evidence>
<feature type="coiled-coil region" evidence="1">
    <location>
        <begin position="57"/>
        <end position="84"/>
    </location>
</feature>
<accession>A0A368VN64</accession>
<dbReference type="Proteomes" id="UP000252415">
    <property type="component" value="Unassembled WGS sequence"/>
</dbReference>
<name>A0A368VN64_9BACL</name>
<dbReference type="OrthoDB" id="5244042at2"/>
<keyword evidence="1" id="KW-0175">Coiled coil</keyword>
<evidence type="ECO:0000313" key="3">
    <source>
        <dbReference type="EMBL" id="RCW42960.1"/>
    </source>
</evidence>
<evidence type="ECO:0000313" key="4">
    <source>
        <dbReference type="Proteomes" id="UP000252415"/>
    </source>
</evidence>
<gene>
    <name evidence="3" type="ORF">DFP97_11422</name>
</gene>
<evidence type="ECO:0000256" key="1">
    <source>
        <dbReference type="SAM" id="Coils"/>
    </source>
</evidence>
<dbReference type="Pfam" id="PF14584">
    <property type="entry name" value="DUF4446"/>
    <property type="match status" value="1"/>
</dbReference>
<reference evidence="3 4" key="1">
    <citation type="submission" date="2018-07" db="EMBL/GenBank/DDBJ databases">
        <title>Genomic Encyclopedia of Type Strains, Phase III (KMG-III): the genomes of soil and plant-associated and newly described type strains.</title>
        <authorList>
            <person name="Whitman W."/>
        </authorList>
    </citation>
    <scope>NUCLEOTIDE SEQUENCE [LARGE SCALE GENOMIC DNA]</scope>
    <source>
        <strain evidence="3 4">CECT 7506</strain>
    </source>
</reference>
<keyword evidence="4" id="KW-1185">Reference proteome</keyword>
<dbReference type="InterPro" id="IPR027981">
    <property type="entry name" value="DUF4446"/>
</dbReference>
<keyword evidence="2" id="KW-0812">Transmembrane</keyword>
<keyword evidence="2" id="KW-0472">Membrane</keyword>
<keyword evidence="2" id="KW-1133">Transmembrane helix</keyword>
<comment type="caution">
    <text evidence="3">The sequence shown here is derived from an EMBL/GenBank/DDBJ whole genome shotgun (WGS) entry which is preliminary data.</text>
</comment>
<proteinExistence type="predicted"/>
<organism evidence="3 4">
    <name type="scientific">Paenibacillus prosopidis</name>
    <dbReference type="NCBI Taxonomy" id="630520"/>
    <lineage>
        <taxon>Bacteria</taxon>
        <taxon>Bacillati</taxon>
        <taxon>Bacillota</taxon>
        <taxon>Bacilli</taxon>
        <taxon>Bacillales</taxon>
        <taxon>Paenibacillaceae</taxon>
        <taxon>Paenibacillus</taxon>
    </lineage>
</organism>
<sequence>MEDWTSNPMNAVTVVLVLLVIVLFIWIAVIGGRLKKLRKQYTAVMGNTGVTDFEKVIIELREGLAGQQQEAMQLKAQLKDMQIALPQQKGKIGIHRYNAFSDRGSDLSFSIAIINEAKDGAVFSGLHSRDNTYVYAKPIDKGESPYPLTPEERKAILDAK</sequence>
<dbReference type="AlphaFoldDB" id="A0A368VN64"/>
<feature type="transmembrane region" description="Helical" evidence="2">
    <location>
        <begin position="12"/>
        <end position="31"/>
    </location>
</feature>
<dbReference type="EMBL" id="QPJD01000014">
    <property type="protein sequence ID" value="RCW42960.1"/>
    <property type="molecule type" value="Genomic_DNA"/>
</dbReference>
<dbReference type="RefSeq" id="WP_114382132.1">
    <property type="nucleotide sequence ID" value="NZ_QPJD01000014.1"/>
</dbReference>